<gene>
    <name evidence="1" type="ORF">FYJ35_14130</name>
</gene>
<dbReference type="EMBL" id="VULZ01000025">
    <property type="protein sequence ID" value="MSS16146.1"/>
    <property type="molecule type" value="Genomic_DNA"/>
</dbReference>
<name>A0A6L5XAW5_9FIRM</name>
<proteinExistence type="predicted"/>
<evidence type="ECO:0000313" key="1">
    <source>
        <dbReference type="EMBL" id="MSS16146.1"/>
    </source>
</evidence>
<dbReference type="RefSeq" id="WP_154527576.1">
    <property type="nucleotide sequence ID" value="NZ_VULZ01000025.1"/>
</dbReference>
<sequence>MGFNETLNWFYEYVFMGRGGRWHNFPDMGKGEQWYSYYYAENRLYIIRDGMTDQLYFVKAGSPREAYLEFFRRMEEAQNAGSYVNEDEEV</sequence>
<organism evidence="1 2">
    <name type="scientific">Porcincola intestinalis</name>
    <dbReference type="NCBI Taxonomy" id="2606632"/>
    <lineage>
        <taxon>Bacteria</taxon>
        <taxon>Bacillati</taxon>
        <taxon>Bacillota</taxon>
        <taxon>Clostridia</taxon>
        <taxon>Lachnospirales</taxon>
        <taxon>Lachnospiraceae</taxon>
        <taxon>Porcincola</taxon>
    </lineage>
</organism>
<keyword evidence="2" id="KW-1185">Reference proteome</keyword>
<accession>A0A6L5XAW5</accession>
<protein>
    <submittedName>
        <fullName evidence="1">Uncharacterized protein</fullName>
    </submittedName>
</protein>
<comment type="caution">
    <text evidence="1">The sequence shown here is derived from an EMBL/GenBank/DDBJ whole genome shotgun (WGS) entry which is preliminary data.</text>
</comment>
<dbReference type="Proteomes" id="UP000481852">
    <property type="component" value="Unassembled WGS sequence"/>
</dbReference>
<reference evidence="1 2" key="1">
    <citation type="submission" date="2019-08" db="EMBL/GenBank/DDBJ databases">
        <title>In-depth cultivation of the pig gut microbiome towards novel bacterial diversity and tailored functional studies.</title>
        <authorList>
            <person name="Wylensek D."/>
            <person name="Hitch T.C.A."/>
            <person name="Clavel T."/>
        </authorList>
    </citation>
    <scope>NUCLEOTIDE SEQUENCE [LARGE SCALE GENOMIC DNA]</scope>
    <source>
        <strain evidence="1 2">Oil+RF-744-WCA-WT-11</strain>
    </source>
</reference>
<evidence type="ECO:0000313" key="2">
    <source>
        <dbReference type="Proteomes" id="UP000481852"/>
    </source>
</evidence>
<dbReference type="AlphaFoldDB" id="A0A6L5XAW5"/>